<gene>
    <name evidence="2" type="ORF">SKAU_G00034500</name>
</gene>
<evidence type="ECO:0000313" key="2">
    <source>
        <dbReference type="EMBL" id="KAJ8382672.1"/>
    </source>
</evidence>
<dbReference type="InterPro" id="IPR004827">
    <property type="entry name" value="bZIP"/>
</dbReference>
<dbReference type="Proteomes" id="UP001152622">
    <property type="component" value="Chromosome 1"/>
</dbReference>
<keyword evidence="3" id="KW-1185">Reference proteome</keyword>
<dbReference type="EMBL" id="JAINUF010000001">
    <property type="protein sequence ID" value="KAJ8382672.1"/>
    <property type="molecule type" value="Genomic_DNA"/>
</dbReference>
<accession>A0A9Q1GEZ0</accession>
<proteinExistence type="predicted"/>
<protein>
    <recommendedName>
        <fullName evidence="1">BZIP domain-containing protein</fullName>
    </recommendedName>
</protein>
<feature type="domain" description="BZIP" evidence="1">
    <location>
        <begin position="50"/>
        <end position="64"/>
    </location>
</feature>
<dbReference type="GO" id="GO:0003700">
    <property type="term" value="F:DNA-binding transcription factor activity"/>
    <property type="evidence" value="ECO:0007669"/>
    <property type="project" value="InterPro"/>
</dbReference>
<evidence type="ECO:0000259" key="1">
    <source>
        <dbReference type="PROSITE" id="PS00036"/>
    </source>
</evidence>
<evidence type="ECO:0000313" key="3">
    <source>
        <dbReference type="Proteomes" id="UP001152622"/>
    </source>
</evidence>
<reference evidence="2" key="1">
    <citation type="journal article" date="2023" name="Science">
        <title>Genome structures resolve the early diversification of teleost fishes.</title>
        <authorList>
            <person name="Parey E."/>
            <person name="Louis A."/>
            <person name="Montfort J."/>
            <person name="Bouchez O."/>
            <person name="Roques C."/>
            <person name="Iampietro C."/>
            <person name="Lluch J."/>
            <person name="Castinel A."/>
            <person name="Donnadieu C."/>
            <person name="Desvignes T."/>
            <person name="Floi Bucao C."/>
            <person name="Jouanno E."/>
            <person name="Wen M."/>
            <person name="Mejri S."/>
            <person name="Dirks R."/>
            <person name="Jansen H."/>
            <person name="Henkel C."/>
            <person name="Chen W.J."/>
            <person name="Zahm M."/>
            <person name="Cabau C."/>
            <person name="Klopp C."/>
            <person name="Thompson A.W."/>
            <person name="Robinson-Rechavi M."/>
            <person name="Braasch I."/>
            <person name="Lecointre G."/>
            <person name="Bobe J."/>
            <person name="Postlethwait J.H."/>
            <person name="Berthelot C."/>
            <person name="Roest Crollius H."/>
            <person name="Guiguen Y."/>
        </authorList>
    </citation>
    <scope>NUCLEOTIDE SEQUENCE</scope>
    <source>
        <strain evidence="2">WJC10195</strain>
    </source>
</reference>
<dbReference type="AlphaFoldDB" id="A0A9Q1GEZ0"/>
<organism evidence="2 3">
    <name type="scientific">Synaphobranchus kaupii</name>
    <name type="common">Kaup's arrowtooth eel</name>
    <dbReference type="NCBI Taxonomy" id="118154"/>
    <lineage>
        <taxon>Eukaryota</taxon>
        <taxon>Metazoa</taxon>
        <taxon>Chordata</taxon>
        <taxon>Craniata</taxon>
        <taxon>Vertebrata</taxon>
        <taxon>Euteleostomi</taxon>
        <taxon>Actinopterygii</taxon>
        <taxon>Neopterygii</taxon>
        <taxon>Teleostei</taxon>
        <taxon>Anguilliformes</taxon>
        <taxon>Synaphobranchidae</taxon>
        <taxon>Synaphobranchus</taxon>
    </lineage>
</organism>
<comment type="caution">
    <text evidence="2">The sequence shown here is derived from an EMBL/GenBank/DDBJ whole genome shotgun (WGS) entry which is preliminary data.</text>
</comment>
<name>A0A9Q1GEZ0_SYNKA</name>
<sequence length="153" mass="16780">MPCPVLRYGKVNTPTCRGGAVLVFLAADVLIREPVSVAPEGPDNAGDCHRRLRNRAQSRRTRARLAFFSRKQKRPETSLFKDKKNLSVRVPCAARFCVRPLIKLSSGAGKAVASWIALRLIGGVELLQRLGALWGRVRAGCVEVVPHSGRNDP</sequence>
<dbReference type="PROSITE" id="PS00036">
    <property type="entry name" value="BZIP_BASIC"/>
    <property type="match status" value="1"/>
</dbReference>